<protein>
    <submittedName>
        <fullName evidence="1">Uncharacterized protein</fullName>
    </submittedName>
</protein>
<reference evidence="1" key="2">
    <citation type="journal article" date="2015" name="Fish Shellfish Immunol.">
        <title>Early steps in the European eel (Anguilla anguilla)-Vibrio vulnificus interaction in the gills: Role of the RtxA13 toxin.</title>
        <authorList>
            <person name="Callol A."/>
            <person name="Pajuelo D."/>
            <person name="Ebbesson L."/>
            <person name="Teles M."/>
            <person name="MacKenzie S."/>
            <person name="Amaro C."/>
        </authorList>
    </citation>
    <scope>NUCLEOTIDE SEQUENCE</scope>
</reference>
<sequence>MLSQHECLAFCKTNTKARKEQKSTRYNSKTLAGYNQN</sequence>
<dbReference type="AlphaFoldDB" id="A0A0E9XWR5"/>
<reference evidence="1" key="1">
    <citation type="submission" date="2014-11" db="EMBL/GenBank/DDBJ databases">
        <authorList>
            <person name="Amaro Gonzalez C."/>
        </authorList>
    </citation>
    <scope>NUCLEOTIDE SEQUENCE</scope>
</reference>
<dbReference type="EMBL" id="GBXM01001468">
    <property type="protein sequence ID" value="JAI07110.1"/>
    <property type="molecule type" value="Transcribed_RNA"/>
</dbReference>
<proteinExistence type="predicted"/>
<name>A0A0E9XWR5_ANGAN</name>
<accession>A0A0E9XWR5</accession>
<evidence type="ECO:0000313" key="1">
    <source>
        <dbReference type="EMBL" id="JAI07110.1"/>
    </source>
</evidence>
<organism evidence="1">
    <name type="scientific">Anguilla anguilla</name>
    <name type="common">European freshwater eel</name>
    <name type="synonym">Muraena anguilla</name>
    <dbReference type="NCBI Taxonomy" id="7936"/>
    <lineage>
        <taxon>Eukaryota</taxon>
        <taxon>Metazoa</taxon>
        <taxon>Chordata</taxon>
        <taxon>Craniata</taxon>
        <taxon>Vertebrata</taxon>
        <taxon>Euteleostomi</taxon>
        <taxon>Actinopterygii</taxon>
        <taxon>Neopterygii</taxon>
        <taxon>Teleostei</taxon>
        <taxon>Anguilliformes</taxon>
        <taxon>Anguillidae</taxon>
        <taxon>Anguilla</taxon>
    </lineage>
</organism>